<feature type="domain" description="PAS" evidence="14">
    <location>
        <begin position="416"/>
        <end position="485"/>
    </location>
</feature>
<feature type="domain" description="PAC" evidence="15">
    <location>
        <begin position="488"/>
        <end position="540"/>
    </location>
</feature>
<evidence type="ECO:0000256" key="5">
    <source>
        <dbReference type="ARBA" id="ARBA00022553"/>
    </source>
</evidence>
<comment type="catalytic activity">
    <reaction evidence="1">
        <text>ATP + protein L-histidine = ADP + protein N-phospho-L-histidine.</text>
        <dbReference type="EC" id="2.7.13.3"/>
    </reaction>
</comment>
<dbReference type="Proteomes" id="UP000190188">
    <property type="component" value="Unassembled WGS sequence"/>
</dbReference>
<dbReference type="PROSITE" id="PS50885">
    <property type="entry name" value="HAMP"/>
    <property type="match status" value="1"/>
</dbReference>
<evidence type="ECO:0000256" key="10">
    <source>
        <dbReference type="ARBA" id="ARBA00023012"/>
    </source>
</evidence>
<dbReference type="InterPro" id="IPR004358">
    <property type="entry name" value="Sig_transdc_His_kin-like_C"/>
</dbReference>
<keyword evidence="11 12" id="KW-0472">Membrane</keyword>
<keyword evidence="4" id="KW-1003">Cell membrane</keyword>
<dbReference type="EMBL" id="MSZX01000016">
    <property type="protein sequence ID" value="OPA73498.1"/>
    <property type="molecule type" value="Genomic_DNA"/>
</dbReference>
<dbReference type="SUPFAM" id="SSF55874">
    <property type="entry name" value="ATPase domain of HSP90 chaperone/DNA topoisomerase II/histidine kinase"/>
    <property type="match status" value="1"/>
</dbReference>
<reference evidence="17 18" key="1">
    <citation type="submission" date="2017-01" db="EMBL/GenBank/DDBJ databases">
        <title>Genome analysis of Paenibacillus selenitrireducens ES3-24.</title>
        <authorList>
            <person name="Xu D."/>
            <person name="Yao R."/>
            <person name="Zheng S."/>
        </authorList>
    </citation>
    <scope>NUCLEOTIDE SEQUENCE [LARGE SCALE GENOMIC DNA]</scope>
    <source>
        <strain evidence="17 18">ES3-24</strain>
    </source>
</reference>
<dbReference type="NCBIfam" id="TIGR00229">
    <property type="entry name" value="sensory_box"/>
    <property type="match status" value="1"/>
</dbReference>
<dbReference type="InterPro" id="IPR003661">
    <property type="entry name" value="HisK_dim/P_dom"/>
</dbReference>
<dbReference type="Pfam" id="PF08448">
    <property type="entry name" value="PAS_4"/>
    <property type="match status" value="1"/>
</dbReference>
<dbReference type="RefSeq" id="WP_078502522.1">
    <property type="nucleotide sequence ID" value="NZ_MSZX01000016.1"/>
</dbReference>
<evidence type="ECO:0000256" key="11">
    <source>
        <dbReference type="ARBA" id="ARBA00023136"/>
    </source>
</evidence>
<sequence>MSIKVKLSLIISSTLLVIMLCNIVLSYYSTKENLREDSETKMLATARQIAIEVDQAQTAKTYVEQLIDDKLHLASRAIANELSHDIGQVTNEQLVELSAKFGISHISLLVPGEKKTTIVKSSNLADLNVQTNDWYFGYGEYQNFLRPTIWLELAQEKTSELFWPAPFEASQISVREEQRSFFVDNKRNYIINAYMLNRDLKDYYRISKMDDIVQKSIKANSNILEVTGIHPQLFKHISALSPPLNNQEEREGYYRALQPISFGTYAYMDPSKDIENVQKAAQGEYVTYETELHGKHVMKSFIRISNDTPYVISIVMDYKVISSVLNEQLVNNIAISIVLLEMMVISSYLIAGRMIRPIQSILHKVNDVANGNFGARLKVKSKDELGLLSRRINMMARNLSIYTNQLQQTYEENRAMKEYLESFINQTSDAIHVVDLEGRVILANYAFQQLFGWQPDQVIGKQVNIIPESKLEEEEEVLRMLASGEHLMARETQRCTKDDRMIDVSVSTSAIYDDNGKCIAFASITRDVTESKKMEELLRRSEKLTTVGQLAAGVAHEIRNPLTTLRGFLQFQQQRNVLNLNHTDIMLSELDRINLIVSEFLILAKPQAVHFQKKDVRFILGDVISLLDSQANMVNIHFDTFFTQERCVIECEENHLKQVFINISKNAFEAMPSGGTIQLRIEIWNETYVRVQIIDQGHGIPAENIPMLGQPFYTDKETGTGLGLMVSQRIIHNHKGTLEITSVVNEGTTVTILLPVSPEGETEPSNGLIDI</sequence>
<dbReference type="Gene3D" id="3.30.565.10">
    <property type="entry name" value="Histidine kinase-like ATPase, C-terminal domain"/>
    <property type="match status" value="1"/>
</dbReference>
<protein>
    <recommendedName>
        <fullName evidence="3">histidine kinase</fullName>
        <ecNumber evidence="3">2.7.13.3</ecNumber>
    </recommendedName>
</protein>
<dbReference type="CDD" id="cd00075">
    <property type="entry name" value="HATPase"/>
    <property type="match status" value="1"/>
</dbReference>
<dbReference type="PRINTS" id="PR00344">
    <property type="entry name" value="BCTRLSENSOR"/>
</dbReference>
<dbReference type="OrthoDB" id="9815750at2"/>
<gene>
    <name evidence="17" type="ORF">BVG16_28115</name>
</gene>
<evidence type="ECO:0000259" key="14">
    <source>
        <dbReference type="PROSITE" id="PS50112"/>
    </source>
</evidence>
<dbReference type="GO" id="GO:0000155">
    <property type="term" value="F:phosphorelay sensor kinase activity"/>
    <property type="evidence" value="ECO:0007669"/>
    <property type="project" value="InterPro"/>
</dbReference>
<proteinExistence type="predicted"/>
<dbReference type="SMART" id="SM00091">
    <property type="entry name" value="PAS"/>
    <property type="match status" value="1"/>
</dbReference>
<dbReference type="PROSITE" id="PS50112">
    <property type="entry name" value="PAS"/>
    <property type="match status" value="1"/>
</dbReference>
<evidence type="ECO:0000259" key="16">
    <source>
        <dbReference type="PROSITE" id="PS50885"/>
    </source>
</evidence>
<dbReference type="Pfam" id="PF00672">
    <property type="entry name" value="HAMP"/>
    <property type="match status" value="1"/>
</dbReference>
<dbReference type="CDD" id="cd00130">
    <property type="entry name" value="PAS"/>
    <property type="match status" value="1"/>
</dbReference>
<dbReference type="AlphaFoldDB" id="A0A1T2X0R3"/>
<dbReference type="InterPro" id="IPR000014">
    <property type="entry name" value="PAS"/>
</dbReference>
<dbReference type="SMART" id="SM00387">
    <property type="entry name" value="HATPase_c"/>
    <property type="match status" value="1"/>
</dbReference>
<evidence type="ECO:0000313" key="18">
    <source>
        <dbReference type="Proteomes" id="UP000190188"/>
    </source>
</evidence>
<keyword evidence="9" id="KW-0067">ATP-binding</keyword>
<keyword evidence="5" id="KW-0597">Phosphoprotein</keyword>
<evidence type="ECO:0000259" key="13">
    <source>
        <dbReference type="PROSITE" id="PS50109"/>
    </source>
</evidence>
<dbReference type="SUPFAM" id="SSF55785">
    <property type="entry name" value="PYP-like sensor domain (PAS domain)"/>
    <property type="match status" value="1"/>
</dbReference>
<dbReference type="SMART" id="SM00304">
    <property type="entry name" value="HAMP"/>
    <property type="match status" value="1"/>
</dbReference>
<evidence type="ECO:0000256" key="6">
    <source>
        <dbReference type="ARBA" id="ARBA00022679"/>
    </source>
</evidence>
<dbReference type="PANTHER" id="PTHR43065">
    <property type="entry name" value="SENSOR HISTIDINE KINASE"/>
    <property type="match status" value="1"/>
</dbReference>
<feature type="transmembrane region" description="Helical" evidence="12">
    <location>
        <begin position="7"/>
        <end position="28"/>
    </location>
</feature>
<dbReference type="CDD" id="cd06225">
    <property type="entry name" value="HAMP"/>
    <property type="match status" value="1"/>
</dbReference>
<keyword evidence="7" id="KW-0547">Nucleotide-binding</keyword>
<evidence type="ECO:0000256" key="8">
    <source>
        <dbReference type="ARBA" id="ARBA00022777"/>
    </source>
</evidence>
<dbReference type="SMART" id="SM00388">
    <property type="entry name" value="HisKA"/>
    <property type="match status" value="1"/>
</dbReference>
<dbReference type="InterPro" id="IPR003594">
    <property type="entry name" value="HATPase_dom"/>
</dbReference>
<dbReference type="CDD" id="cd00082">
    <property type="entry name" value="HisKA"/>
    <property type="match status" value="1"/>
</dbReference>
<evidence type="ECO:0000256" key="1">
    <source>
        <dbReference type="ARBA" id="ARBA00000085"/>
    </source>
</evidence>
<evidence type="ECO:0000313" key="17">
    <source>
        <dbReference type="EMBL" id="OPA73498.1"/>
    </source>
</evidence>
<keyword evidence="12" id="KW-0812">Transmembrane</keyword>
<dbReference type="InterPro" id="IPR036097">
    <property type="entry name" value="HisK_dim/P_sf"/>
</dbReference>
<dbReference type="Gene3D" id="6.10.340.10">
    <property type="match status" value="1"/>
</dbReference>
<evidence type="ECO:0000259" key="15">
    <source>
        <dbReference type="PROSITE" id="PS50113"/>
    </source>
</evidence>
<dbReference type="PROSITE" id="PS50113">
    <property type="entry name" value="PAC"/>
    <property type="match status" value="1"/>
</dbReference>
<comment type="caution">
    <text evidence="17">The sequence shown here is derived from an EMBL/GenBank/DDBJ whole genome shotgun (WGS) entry which is preliminary data.</text>
</comment>
<evidence type="ECO:0000256" key="2">
    <source>
        <dbReference type="ARBA" id="ARBA00004651"/>
    </source>
</evidence>
<dbReference type="Gene3D" id="3.30.450.20">
    <property type="entry name" value="PAS domain"/>
    <property type="match status" value="1"/>
</dbReference>
<keyword evidence="12" id="KW-1133">Transmembrane helix</keyword>
<evidence type="ECO:0000256" key="9">
    <source>
        <dbReference type="ARBA" id="ARBA00022840"/>
    </source>
</evidence>
<evidence type="ECO:0000256" key="12">
    <source>
        <dbReference type="SAM" id="Phobius"/>
    </source>
</evidence>
<feature type="domain" description="HAMP" evidence="16">
    <location>
        <begin position="352"/>
        <end position="404"/>
    </location>
</feature>
<dbReference type="PROSITE" id="PS50109">
    <property type="entry name" value="HIS_KIN"/>
    <property type="match status" value="1"/>
</dbReference>
<dbReference type="Pfam" id="PF00512">
    <property type="entry name" value="HisKA"/>
    <property type="match status" value="1"/>
</dbReference>
<keyword evidence="6" id="KW-0808">Transferase</keyword>
<dbReference type="InterPro" id="IPR003660">
    <property type="entry name" value="HAMP_dom"/>
</dbReference>
<dbReference type="InterPro" id="IPR036890">
    <property type="entry name" value="HATPase_C_sf"/>
</dbReference>
<dbReference type="STRING" id="1324314.BVG16_28115"/>
<evidence type="ECO:0000256" key="3">
    <source>
        <dbReference type="ARBA" id="ARBA00012438"/>
    </source>
</evidence>
<comment type="subcellular location">
    <subcellularLocation>
        <location evidence="2">Cell membrane</location>
        <topology evidence="2">Multi-pass membrane protein</topology>
    </subcellularLocation>
</comment>
<dbReference type="GO" id="GO:0005886">
    <property type="term" value="C:plasma membrane"/>
    <property type="evidence" value="ECO:0007669"/>
    <property type="project" value="UniProtKB-SubCell"/>
</dbReference>
<evidence type="ECO:0000256" key="7">
    <source>
        <dbReference type="ARBA" id="ARBA00022741"/>
    </source>
</evidence>
<feature type="domain" description="Histidine kinase" evidence="13">
    <location>
        <begin position="553"/>
        <end position="758"/>
    </location>
</feature>
<evidence type="ECO:0000256" key="4">
    <source>
        <dbReference type="ARBA" id="ARBA00022475"/>
    </source>
</evidence>
<keyword evidence="18" id="KW-1185">Reference proteome</keyword>
<dbReference type="InterPro" id="IPR035965">
    <property type="entry name" value="PAS-like_dom_sf"/>
</dbReference>
<name>A0A1T2X0R3_9BACL</name>
<dbReference type="EC" id="2.7.13.3" evidence="3"/>
<dbReference type="SUPFAM" id="SSF158472">
    <property type="entry name" value="HAMP domain-like"/>
    <property type="match status" value="1"/>
</dbReference>
<dbReference type="InterPro" id="IPR000700">
    <property type="entry name" value="PAS-assoc_C"/>
</dbReference>
<dbReference type="InterPro" id="IPR013656">
    <property type="entry name" value="PAS_4"/>
</dbReference>
<accession>A0A1T2X0R3</accession>
<keyword evidence="8 17" id="KW-0418">Kinase</keyword>
<dbReference type="Pfam" id="PF02518">
    <property type="entry name" value="HATPase_c"/>
    <property type="match status" value="1"/>
</dbReference>
<dbReference type="PANTHER" id="PTHR43065:SF34">
    <property type="entry name" value="SPORULATION KINASE A"/>
    <property type="match status" value="1"/>
</dbReference>
<organism evidence="17 18">
    <name type="scientific">Paenibacillus selenitireducens</name>
    <dbReference type="NCBI Taxonomy" id="1324314"/>
    <lineage>
        <taxon>Bacteria</taxon>
        <taxon>Bacillati</taxon>
        <taxon>Bacillota</taxon>
        <taxon>Bacilli</taxon>
        <taxon>Bacillales</taxon>
        <taxon>Paenibacillaceae</taxon>
        <taxon>Paenibacillus</taxon>
    </lineage>
</organism>
<dbReference type="InterPro" id="IPR005467">
    <property type="entry name" value="His_kinase_dom"/>
</dbReference>
<dbReference type="SUPFAM" id="SSF47384">
    <property type="entry name" value="Homodimeric domain of signal transducing histidine kinase"/>
    <property type="match status" value="1"/>
</dbReference>
<dbReference type="Gene3D" id="1.10.287.130">
    <property type="match status" value="1"/>
</dbReference>
<dbReference type="GO" id="GO:0005524">
    <property type="term" value="F:ATP binding"/>
    <property type="evidence" value="ECO:0007669"/>
    <property type="project" value="UniProtKB-KW"/>
</dbReference>
<keyword evidence="10" id="KW-0902">Two-component regulatory system</keyword>